<keyword evidence="1" id="KW-1133">Transmembrane helix</keyword>
<keyword evidence="3" id="KW-1185">Reference proteome</keyword>
<comment type="caution">
    <text evidence="2">The sequence shown here is derived from an EMBL/GenBank/DDBJ whole genome shotgun (WGS) entry which is preliminary data.</text>
</comment>
<accession>A0A255Z0V3</accession>
<dbReference type="OrthoDB" id="7595312at2"/>
<dbReference type="EMBL" id="NOXT01000061">
    <property type="protein sequence ID" value="OYQ35096.1"/>
    <property type="molecule type" value="Genomic_DNA"/>
</dbReference>
<protein>
    <submittedName>
        <fullName evidence="2">Uncharacterized protein</fullName>
    </submittedName>
</protein>
<evidence type="ECO:0000313" key="2">
    <source>
        <dbReference type="EMBL" id="OYQ35096.1"/>
    </source>
</evidence>
<keyword evidence="1" id="KW-0812">Transmembrane</keyword>
<dbReference type="Proteomes" id="UP000216991">
    <property type="component" value="Unassembled WGS sequence"/>
</dbReference>
<evidence type="ECO:0000313" key="3">
    <source>
        <dbReference type="Proteomes" id="UP000216991"/>
    </source>
</evidence>
<evidence type="ECO:0000256" key="1">
    <source>
        <dbReference type="SAM" id="Phobius"/>
    </source>
</evidence>
<dbReference type="AlphaFoldDB" id="A0A255Z0V3"/>
<keyword evidence="1" id="KW-0472">Membrane</keyword>
<sequence>MAEDFSSPVDIEGDEQGLSGLGLLAVAMGVALFVLAMLNAHALAAWADGLEPGARSARIGAVTHGLADATAARGLDSPRAALHDEWNQVKAARFAGQQDANQR</sequence>
<dbReference type="RefSeq" id="WP_094472513.1">
    <property type="nucleotide sequence ID" value="NZ_NOXT01000061.1"/>
</dbReference>
<gene>
    <name evidence="2" type="ORF">CHU93_01910</name>
</gene>
<name>A0A255Z0V3_9SPHN</name>
<feature type="transmembrane region" description="Helical" evidence="1">
    <location>
        <begin position="20"/>
        <end position="38"/>
    </location>
</feature>
<proteinExistence type="predicted"/>
<reference evidence="2 3" key="1">
    <citation type="submission" date="2017-07" db="EMBL/GenBank/DDBJ databases">
        <title>Sandarakinorhabdus cyanobacteriorum sp. nov., a novel bacterium isolated from cyanobacterial aggregates in a eutrophic lake.</title>
        <authorList>
            <person name="Cai H."/>
        </authorList>
    </citation>
    <scope>NUCLEOTIDE SEQUENCE [LARGE SCALE GENOMIC DNA]</scope>
    <source>
        <strain evidence="2 3">TH057</strain>
    </source>
</reference>
<organism evidence="2 3">
    <name type="scientific">Sandarakinorhabdus cyanobacteriorum</name>
    <dbReference type="NCBI Taxonomy" id="1981098"/>
    <lineage>
        <taxon>Bacteria</taxon>
        <taxon>Pseudomonadati</taxon>
        <taxon>Pseudomonadota</taxon>
        <taxon>Alphaproteobacteria</taxon>
        <taxon>Sphingomonadales</taxon>
        <taxon>Sphingosinicellaceae</taxon>
        <taxon>Sandarakinorhabdus</taxon>
    </lineage>
</organism>